<dbReference type="PANTHER" id="PTHR43252:SF4">
    <property type="entry name" value="TRANSCRIPTIONAL REGULATORY PROTEIN"/>
    <property type="match status" value="1"/>
</dbReference>
<gene>
    <name evidence="2" type="ORF">JOE61_001646</name>
</gene>
<dbReference type="Pfam" id="PF03551">
    <property type="entry name" value="PadR"/>
    <property type="match status" value="1"/>
</dbReference>
<dbReference type="GO" id="GO:0003677">
    <property type="term" value="F:DNA binding"/>
    <property type="evidence" value="ECO:0007669"/>
    <property type="project" value="UniProtKB-KW"/>
</dbReference>
<keyword evidence="2" id="KW-0238">DNA-binding</keyword>
<reference evidence="2 3" key="1">
    <citation type="submission" date="2021-01" db="EMBL/GenBank/DDBJ databases">
        <title>Sequencing the genomes of 1000 actinobacteria strains.</title>
        <authorList>
            <person name="Klenk H.-P."/>
        </authorList>
    </citation>
    <scope>NUCLEOTIDE SEQUENCE [LARGE SCALE GENOMIC DNA]</scope>
    <source>
        <strain evidence="2 3">DSM 18239</strain>
    </source>
</reference>
<dbReference type="InterPro" id="IPR036390">
    <property type="entry name" value="WH_DNA-bd_sf"/>
</dbReference>
<dbReference type="PANTHER" id="PTHR43252">
    <property type="entry name" value="TRANSCRIPTIONAL REGULATOR YQJI"/>
    <property type="match status" value="1"/>
</dbReference>
<proteinExistence type="predicted"/>
<protein>
    <submittedName>
        <fullName evidence="2">DNA-binding PadR family transcriptional regulator</fullName>
    </submittedName>
</protein>
<dbReference type="Gene3D" id="1.10.10.10">
    <property type="entry name" value="Winged helix-like DNA-binding domain superfamily/Winged helix DNA-binding domain"/>
    <property type="match status" value="1"/>
</dbReference>
<accession>A0ABS2M9I1</accession>
<evidence type="ECO:0000313" key="3">
    <source>
        <dbReference type="Proteomes" id="UP000732378"/>
    </source>
</evidence>
<keyword evidence="3" id="KW-1185">Reference proteome</keyword>
<dbReference type="InterPro" id="IPR005149">
    <property type="entry name" value="Tscrpt_reg_PadR_N"/>
</dbReference>
<dbReference type="RefSeq" id="WP_193670005.1">
    <property type="nucleotide sequence ID" value="NZ_JACDTV010000011.1"/>
</dbReference>
<dbReference type="Proteomes" id="UP000732378">
    <property type="component" value="Unassembled WGS sequence"/>
</dbReference>
<evidence type="ECO:0000313" key="2">
    <source>
        <dbReference type="EMBL" id="MBM7507832.1"/>
    </source>
</evidence>
<sequence length="212" mass="24143">MSLRHALLSLLSGRERTGYEASTDFGRSVEHVWHAPDSQIYPELRRLADLGLLDVDELPDGGRGTKKRYRITETGLAELRAWIESPTRPRPQRDPAYLRAAYLEWASPEAAREVLGVHRDVHLERLRMLEQVRVSLVERTNPTLVQRLRRYPAEQHDRIVAWKVYAYDGMIAQARAEVAWAEQGLELVERFRDLPPLGMGEARDEPGAGSGA</sequence>
<organism evidence="2 3">
    <name type="scientific">Nocardioides salarius</name>
    <dbReference type="NCBI Taxonomy" id="374513"/>
    <lineage>
        <taxon>Bacteria</taxon>
        <taxon>Bacillati</taxon>
        <taxon>Actinomycetota</taxon>
        <taxon>Actinomycetes</taxon>
        <taxon>Propionibacteriales</taxon>
        <taxon>Nocardioidaceae</taxon>
        <taxon>Nocardioides</taxon>
    </lineage>
</organism>
<feature type="domain" description="Transcription regulator PadR N-terminal" evidence="1">
    <location>
        <begin position="7"/>
        <end position="80"/>
    </location>
</feature>
<evidence type="ECO:0000259" key="1">
    <source>
        <dbReference type="Pfam" id="PF03551"/>
    </source>
</evidence>
<dbReference type="InterPro" id="IPR036388">
    <property type="entry name" value="WH-like_DNA-bd_sf"/>
</dbReference>
<dbReference type="EMBL" id="JAFBBZ010000001">
    <property type="protein sequence ID" value="MBM7507832.1"/>
    <property type="molecule type" value="Genomic_DNA"/>
</dbReference>
<dbReference type="SUPFAM" id="SSF46785">
    <property type="entry name" value="Winged helix' DNA-binding domain"/>
    <property type="match status" value="1"/>
</dbReference>
<comment type="caution">
    <text evidence="2">The sequence shown here is derived from an EMBL/GenBank/DDBJ whole genome shotgun (WGS) entry which is preliminary data.</text>
</comment>
<name>A0ABS2M9I1_9ACTN</name>